<accession>A0A081RIU6</accession>
<sequence>MFIDIGRGLVAGLPALALPPAILDAVERGAWIVFNLSGGKDSSAAMFAVNLILDALGHPRERRIAIHADLGRAEWDETPATVEDLAAHAGVPLTIVRRNAGDLFDRWATRFANGKARYEALETYNLIGPWSSSALRFCTSEMKAHVIGPHLARLLRGQTIINVLGLRRDESIARSRTPEWKADARYAAAGNPHGTAMMLWNPIAHWTTPQVFAAHDTLGIPLHVAYTCYQSSRLSCRFCVLQSLGDAQASASAPANRPALLHLVDLEATSTFSFQPARWLADVAPRHIPGNLRNRITVAKADAAERRRLESAMPPDLRYVRGWPPRVPTIEEAGVVAASRAPILARHGLANLYPDACAVRDRFADLITVKRAA</sequence>
<gene>
    <name evidence="2" type="ORF">BV95_00668</name>
</gene>
<dbReference type="SUPFAM" id="SSF52402">
    <property type="entry name" value="Adenine nucleotide alpha hydrolases-like"/>
    <property type="match status" value="1"/>
</dbReference>
<dbReference type="Gene3D" id="3.40.50.620">
    <property type="entry name" value="HUPs"/>
    <property type="match status" value="1"/>
</dbReference>
<reference evidence="2 3" key="1">
    <citation type="submission" date="2014-02" db="EMBL/GenBank/DDBJ databases">
        <title>Whole genome sequence of Sphingobium chlorophenolicum NBRC 16172.</title>
        <authorList>
            <person name="Gan H.M."/>
            <person name="Gan H.Y."/>
            <person name="Chew T.H."/>
            <person name="Savka M.A."/>
        </authorList>
    </citation>
    <scope>NUCLEOTIDE SEQUENCE [LARGE SCALE GENOMIC DNA]</scope>
    <source>
        <strain evidence="2 3">NBRC 16172</strain>
    </source>
</reference>
<dbReference type="eggNOG" id="COG0175">
    <property type="taxonomic scope" value="Bacteria"/>
</dbReference>
<dbReference type="EMBL" id="JFHR01000003">
    <property type="protein sequence ID" value="KEQ55119.1"/>
    <property type="molecule type" value="Genomic_DNA"/>
</dbReference>
<proteinExistence type="predicted"/>
<evidence type="ECO:0000259" key="1">
    <source>
        <dbReference type="Pfam" id="PF01507"/>
    </source>
</evidence>
<name>A0A081RIU6_SPHCR</name>
<dbReference type="GO" id="GO:0003824">
    <property type="term" value="F:catalytic activity"/>
    <property type="evidence" value="ECO:0007669"/>
    <property type="project" value="InterPro"/>
</dbReference>
<dbReference type="Pfam" id="PF01507">
    <property type="entry name" value="PAPS_reduct"/>
    <property type="match status" value="1"/>
</dbReference>
<organism evidence="2 3">
    <name type="scientific">Sphingobium chlorophenolicum</name>
    <dbReference type="NCBI Taxonomy" id="46429"/>
    <lineage>
        <taxon>Bacteria</taxon>
        <taxon>Pseudomonadati</taxon>
        <taxon>Pseudomonadota</taxon>
        <taxon>Alphaproteobacteria</taxon>
        <taxon>Sphingomonadales</taxon>
        <taxon>Sphingomonadaceae</taxon>
        <taxon>Sphingobium</taxon>
    </lineage>
</organism>
<dbReference type="InterPro" id="IPR014729">
    <property type="entry name" value="Rossmann-like_a/b/a_fold"/>
</dbReference>
<dbReference type="Proteomes" id="UP000028411">
    <property type="component" value="Unassembled WGS sequence"/>
</dbReference>
<protein>
    <submittedName>
        <fullName evidence="2">PUA domain (Predicted RNA-binding domain)</fullName>
    </submittedName>
</protein>
<feature type="domain" description="Phosphoadenosine phosphosulphate reductase" evidence="1">
    <location>
        <begin position="32"/>
        <end position="224"/>
    </location>
</feature>
<evidence type="ECO:0000313" key="2">
    <source>
        <dbReference type="EMBL" id="KEQ55119.1"/>
    </source>
</evidence>
<dbReference type="PATRIC" id="fig|46429.4.peg.651"/>
<comment type="caution">
    <text evidence="2">The sequence shown here is derived from an EMBL/GenBank/DDBJ whole genome shotgun (WGS) entry which is preliminary data.</text>
</comment>
<evidence type="ECO:0000313" key="3">
    <source>
        <dbReference type="Proteomes" id="UP000028411"/>
    </source>
</evidence>
<dbReference type="InterPro" id="IPR002500">
    <property type="entry name" value="PAPS_reduct_dom"/>
</dbReference>
<dbReference type="OrthoDB" id="7574889at2"/>
<dbReference type="RefSeq" id="WP_037447334.1">
    <property type="nucleotide sequence ID" value="NZ_JFHR01000003.1"/>
</dbReference>
<dbReference type="AlphaFoldDB" id="A0A081RIU6"/>